<reference evidence="2 3" key="1">
    <citation type="journal article" date="2013" name="Int. J. Syst. Evol. Microbiol.">
        <title>Hoeflea suaedae sp. nov., an endophytic bacterium isolated from the root of the halophyte Suaeda maritima.</title>
        <authorList>
            <person name="Chung E.J."/>
            <person name="Park J.A."/>
            <person name="Pramanik P."/>
            <person name="Bibi F."/>
            <person name="Jeon C.O."/>
            <person name="Chung Y.R."/>
        </authorList>
    </citation>
    <scope>NUCLEOTIDE SEQUENCE [LARGE SCALE GENOMIC DNA]</scope>
    <source>
        <strain evidence="2 3">YC6898</strain>
    </source>
</reference>
<sequence length="284" mass="31114">MKIGMNMFLWTTHVVREHEDLLRSIKSAGFDGVEIPVFDGDPDHYADLARMLADIGLDCTAVSAMGNPDMNLIGSDVARQNGIEHMRAVLDRTQALGASLICGPLHSTLGHFSGEGPSAQEIERAIATQREIGELAAQRGITVALEALNRFECYLVNTMDGLAALIHQIGHPNIRGMYDTFHANIEEADPTGAIVRNIDVISHIHISENDRGVPGRGNIPWADTYAAIRESGYDGWLTIEAFGRGLPDLAAATKVWRDFAENPEAVYREGYRHIDASMRQAGLR</sequence>
<comment type="caution">
    <text evidence="2">The sequence shown here is derived from an EMBL/GenBank/DDBJ whole genome shotgun (WGS) entry which is preliminary data.</text>
</comment>
<evidence type="ECO:0000313" key="3">
    <source>
        <dbReference type="Proteomes" id="UP000295131"/>
    </source>
</evidence>
<dbReference type="OrthoDB" id="9801426at2"/>
<keyword evidence="2" id="KW-0413">Isomerase</keyword>
<dbReference type="EMBL" id="SMSI01000001">
    <property type="protein sequence ID" value="TDH38372.1"/>
    <property type="molecule type" value="Genomic_DNA"/>
</dbReference>
<dbReference type="GO" id="GO:0016853">
    <property type="term" value="F:isomerase activity"/>
    <property type="evidence" value="ECO:0007669"/>
    <property type="project" value="UniProtKB-KW"/>
</dbReference>
<gene>
    <name evidence="2" type="ORF">E2A64_04470</name>
</gene>
<accession>A0A4R5PMX2</accession>
<dbReference type="InterPro" id="IPR036237">
    <property type="entry name" value="Xyl_isomerase-like_sf"/>
</dbReference>
<keyword evidence="3" id="KW-1185">Reference proteome</keyword>
<dbReference type="AlphaFoldDB" id="A0A4R5PMX2"/>
<proteinExistence type="predicted"/>
<organism evidence="2 3">
    <name type="scientific">Pseudohoeflea suaedae</name>
    <dbReference type="NCBI Taxonomy" id="877384"/>
    <lineage>
        <taxon>Bacteria</taxon>
        <taxon>Pseudomonadati</taxon>
        <taxon>Pseudomonadota</taxon>
        <taxon>Alphaproteobacteria</taxon>
        <taxon>Hyphomicrobiales</taxon>
        <taxon>Rhizobiaceae</taxon>
        <taxon>Pseudohoeflea</taxon>
    </lineage>
</organism>
<dbReference type="Proteomes" id="UP000295131">
    <property type="component" value="Unassembled WGS sequence"/>
</dbReference>
<dbReference type="PANTHER" id="PTHR12110">
    <property type="entry name" value="HYDROXYPYRUVATE ISOMERASE"/>
    <property type="match status" value="1"/>
</dbReference>
<name>A0A4R5PMX2_9HYPH</name>
<evidence type="ECO:0000313" key="2">
    <source>
        <dbReference type="EMBL" id="TDH38372.1"/>
    </source>
</evidence>
<feature type="domain" description="Xylose isomerase-like TIM barrel" evidence="1">
    <location>
        <begin position="23"/>
        <end position="274"/>
    </location>
</feature>
<dbReference type="Gene3D" id="3.20.20.150">
    <property type="entry name" value="Divalent-metal-dependent TIM barrel enzymes"/>
    <property type="match status" value="1"/>
</dbReference>
<dbReference type="RefSeq" id="WP_133283207.1">
    <property type="nucleotide sequence ID" value="NZ_SMSI01000001.1"/>
</dbReference>
<dbReference type="SUPFAM" id="SSF51658">
    <property type="entry name" value="Xylose isomerase-like"/>
    <property type="match status" value="1"/>
</dbReference>
<dbReference type="InterPro" id="IPR013022">
    <property type="entry name" value="Xyl_isomerase-like_TIM-brl"/>
</dbReference>
<evidence type="ECO:0000259" key="1">
    <source>
        <dbReference type="Pfam" id="PF01261"/>
    </source>
</evidence>
<dbReference type="InterPro" id="IPR050312">
    <property type="entry name" value="IolE/XylAMocC-like"/>
</dbReference>
<protein>
    <submittedName>
        <fullName evidence="2">Sugar phosphate isomerase/epimerase</fullName>
    </submittedName>
</protein>
<dbReference type="Pfam" id="PF01261">
    <property type="entry name" value="AP_endonuc_2"/>
    <property type="match status" value="1"/>
</dbReference>